<dbReference type="InterPro" id="IPR018788">
    <property type="entry name" value="Proteasome_assmbl_chp_3"/>
</dbReference>
<keyword evidence="2" id="KW-1185">Reference proteome</keyword>
<dbReference type="PANTHER" id="PTHR31051">
    <property type="entry name" value="PROTEASOME ASSEMBLY CHAPERONE 3"/>
    <property type="match status" value="1"/>
</dbReference>
<comment type="caution">
    <text evidence="1">The sequence shown here is derived from an EMBL/GenBank/DDBJ whole genome shotgun (WGS) entry which is preliminary data.</text>
</comment>
<name>A0AAW2YY28_9EUKA</name>
<dbReference type="AlphaFoldDB" id="A0AAW2YY28"/>
<evidence type="ECO:0000313" key="1">
    <source>
        <dbReference type="EMBL" id="KAL0481177.1"/>
    </source>
</evidence>
<dbReference type="InterPro" id="IPR053720">
    <property type="entry name" value="Psm_Assembly_Chaperone"/>
</dbReference>
<dbReference type="GO" id="GO:0043248">
    <property type="term" value="P:proteasome assembly"/>
    <property type="evidence" value="ECO:0007669"/>
    <property type="project" value="InterPro"/>
</dbReference>
<protein>
    <submittedName>
        <fullName evidence="1">Proteasome assembly chaperone</fullName>
    </submittedName>
</protein>
<dbReference type="PANTHER" id="PTHR31051:SF1">
    <property type="entry name" value="PROTEASOME ASSEMBLY CHAPERONE 3"/>
    <property type="match status" value="1"/>
</dbReference>
<accession>A0AAW2YY28</accession>
<dbReference type="Proteomes" id="UP001431209">
    <property type="component" value="Unassembled WGS sequence"/>
</dbReference>
<dbReference type="Gene3D" id="3.30.230.90">
    <property type="match status" value="1"/>
</dbReference>
<dbReference type="EMBL" id="JAOPGA020000734">
    <property type="protein sequence ID" value="KAL0481177.1"/>
    <property type="molecule type" value="Genomic_DNA"/>
</dbReference>
<gene>
    <name evidence="1" type="ORF">AKO1_012632</name>
</gene>
<dbReference type="Pfam" id="PF10178">
    <property type="entry name" value="PAC3"/>
    <property type="match status" value="1"/>
</dbReference>
<evidence type="ECO:0000313" key="2">
    <source>
        <dbReference type="Proteomes" id="UP001431209"/>
    </source>
</evidence>
<organism evidence="1 2">
    <name type="scientific">Acrasis kona</name>
    <dbReference type="NCBI Taxonomy" id="1008807"/>
    <lineage>
        <taxon>Eukaryota</taxon>
        <taxon>Discoba</taxon>
        <taxon>Heterolobosea</taxon>
        <taxon>Tetramitia</taxon>
        <taxon>Eutetramitia</taxon>
        <taxon>Acrasidae</taxon>
        <taxon>Acrasis</taxon>
    </lineage>
</organism>
<dbReference type="GO" id="GO:0000502">
    <property type="term" value="C:proteasome complex"/>
    <property type="evidence" value="ECO:0007669"/>
    <property type="project" value="UniProtKB-KW"/>
</dbReference>
<keyword evidence="1" id="KW-0647">Proteasome</keyword>
<proteinExistence type="predicted"/>
<reference evidence="1 2" key="1">
    <citation type="submission" date="2024-03" db="EMBL/GenBank/DDBJ databases">
        <title>The Acrasis kona genome and developmental transcriptomes reveal deep origins of eukaryotic multicellular pathways.</title>
        <authorList>
            <person name="Sheikh S."/>
            <person name="Fu C.-J."/>
            <person name="Brown M.W."/>
            <person name="Baldauf S.L."/>
        </authorList>
    </citation>
    <scope>NUCLEOTIDE SEQUENCE [LARGE SCALE GENOMIC DNA]</scope>
    <source>
        <strain evidence="1 2">ATCC MYA-3509</strain>
    </source>
</reference>
<sequence length="149" mass="16696">MNNTIQKAYKILGVHTELIIQNYADRIVVILTQLNKPGTIISAEKDASNDPYSESYTVDPLFGKRADQESIPLEQIIARQVIEKVTKHRKSGPIPILITIGLEKQFESTIQADFATSQSFVKSITNIIQEHVLSLQPISIQTNIEQPIL</sequence>